<feature type="chain" id="PRO_5045893666" evidence="12">
    <location>
        <begin position="27"/>
        <end position="497"/>
    </location>
</feature>
<reference evidence="15" key="1">
    <citation type="submission" date="2017-01" db="EMBL/GenBank/DDBJ databases">
        <title>Draft genome of the species Salinivibrio sharmensis.</title>
        <authorList>
            <person name="Lopez-Hermoso C."/>
            <person name="De La Haba R."/>
            <person name="Sanchez-Porro C."/>
            <person name="Ventosa A."/>
        </authorList>
    </citation>
    <scope>NUCLEOTIDE SEQUENCE [LARGE SCALE GENOMIC DNA]</scope>
    <source>
        <strain evidence="15">CBH463</strain>
    </source>
</reference>
<proteinExistence type="inferred from homology"/>
<evidence type="ECO:0000256" key="2">
    <source>
        <dbReference type="ARBA" id="ARBA00004613"/>
    </source>
</evidence>
<evidence type="ECO:0000256" key="3">
    <source>
        <dbReference type="ARBA" id="ARBA00009831"/>
    </source>
</evidence>
<feature type="signal peptide" evidence="12">
    <location>
        <begin position="1"/>
        <end position="26"/>
    </location>
</feature>
<name>A0ABX3KF34_9GAMM</name>
<keyword evidence="5" id="KW-0964">Secreted</keyword>
<keyword evidence="10" id="KW-0472">Membrane</keyword>
<dbReference type="CDD" id="cd20218">
    <property type="entry name" value="PFM_aerolysin"/>
    <property type="match status" value="1"/>
</dbReference>
<evidence type="ECO:0000256" key="10">
    <source>
        <dbReference type="ARBA" id="ARBA00023136"/>
    </source>
</evidence>
<dbReference type="InterPro" id="IPR016187">
    <property type="entry name" value="CTDL_fold"/>
</dbReference>
<evidence type="ECO:0000313" key="15">
    <source>
        <dbReference type="Proteomes" id="UP000188627"/>
    </source>
</evidence>
<keyword evidence="7 12" id="KW-0732">Signal</keyword>
<keyword evidence="9" id="KW-0843">Virulence</keyword>
<dbReference type="Gene3D" id="2.170.15.10">
    <property type="entry name" value="Proaerolysin, chain A, domain 3"/>
    <property type="match status" value="1"/>
</dbReference>
<keyword evidence="11" id="KW-1015">Disulfide bond</keyword>
<comment type="subcellular location">
    <subcellularLocation>
        <location evidence="1">Host cell membrane</location>
    </subcellularLocation>
    <subcellularLocation>
        <location evidence="2">Secreted</location>
    </subcellularLocation>
</comment>
<evidence type="ECO:0000256" key="5">
    <source>
        <dbReference type="ARBA" id="ARBA00022525"/>
    </source>
</evidence>
<evidence type="ECO:0000256" key="8">
    <source>
        <dbReference type="ARBA" id="ARBA00022870"/>
    </source>
</evidence>
<keyword evidence="15" id="KW-1185">Reference proteome</keyword>
<dbReference type="Proteomes" id="UP000188627">
    <property type="component" value="Unassembled WGS sequence"/>
</dbReference>
<comment type="similarity">
    <text evidence="3">Belongs to the aerolysin family.</text>
</comment>
<organism evidence="14 15">
    <name type="scientific">Salinivibrio sharmensis</name>
    <dbReference type="NCBI Taxonomy" id="390883"/>
    <lineage>
        <taxon>Bacteria</taxon>
        <taxon>Pseudomonadati</taxon>
        <taxon>Pseudomonadota</taxon>
        <taxon>Gammaproteobacteria</taxon>
        <taxon>Vibrionales</taxon>
        <taxon>Vibrionaceae</taxon>
        <taxon>Salinivibrio</taxon>
    </lineage>
</organism>
<dbReference type="InterPro" id="IPR055267">
    <property type="entry name" value="Aerolysin-like_C"/>
</dbReference>
<evidence type="ECO:0000313" key="14">
    <source>
        <dbReference type="EMBL" id="OOE87663.1"/>
    </source>
</evidence>
<dbReference type="InterPro" id="IPR005830">
    <property type="entry name" value="Aerolysn"/>
</dbReference>
<evidence type="ECO:0000256" key="6">
    <source>
        <dbReference type="ARBA" id="ARBA00022656"/>
    </source>
</evidence>
<dbReference type="InterPro" id="IPR037015">
    <property type="entry name" value="APT_N_sf"/>
</dbReference>
<keyword evidence="6" id="KW-0800">Toxin</keyword>
<comment type="caution">
    <text evidence="14">The sequence shown here is derived from an EMBL/GenBank/DDBJ whole genome shotgun (WGS) entry which is preliminary data.</text>
</comment>
<accession>A0ABX3KF34</accession>
<evidence type="ECO:0000256" key="7">
    <source>
        <dbReference type="ARBA" id="ARBA00022729"/>
    </source>
</evidence>
<gene>
    <name evidence="14" type="ORF">BZG74_11035</name>
</gene>
<evidence type="ECO:0000256" key="12">
    <source>
        <dbReference type="SAM" id="SignalP"/>
    </source>
</evidence>
<evidence type="ECO:0000256" key="1">
    <source>
        <dbReference type="ARBA" id="ARBA00004165"/>
    </source>
</evidence>
<dbReference type="SUPFAM" id="SSF56436">
    <property type="entry name" value="C-type lectin-like"/>
    <property type="match status" value="1"/>
</dbReference>
<protein>
    <submittedName>
        <fullName evidence="14">Aerolysin</fullName>
    </submittedName>
</protein>
<dbReference type="InterPro" id="IPR005138">
    <property type="entry name" value="APT_dom"/>
</dbReference>
<dbReference type="SUPFAM" id="SSF56973">
    <property type="entry name" value="Aerolisin/ETX pore-forming domain"/>
    <property type="match status" value="1"/>
</dbReference>
<dbReference type="Pfam" id="PF01117">
    <property type="entry name" value="Aerolysin"/>
    <property type="match status" value="1"/>
</dbReference>
<dbReference type="EMBL" id="MUFC01000010">
    <property type="protein sequence ID" value="OOE87663.1"/>
    <property type="molecule type" value="Genomic_DNA"/>
</dbReference>
<sequence length="497" mass="55557">MANKTRVTALTLSSLSLLVHAGLAQANIYPDQIVLDNLGDDQCRADYRPLTADEASTHRDYLTDRMGQWQISGLAGNWVIMGSGYNGEIKQQSGAPADTWCYPENDEGEIPHYAAKSIPEGTELDIQYALVNNRSEFVKPLSYLAHYLGYAWLGGNHSDYVGEDMDVWRSGDKWYIRGNNDGGCDGYRCGDKTTITVDNFAYTLNDSDFWHGDVVESDRQLVKTVSAVARNNTDIDQQVVVDLKVDESTSWEKTNTYGFSQKVETENSFDWPLVGKTKLTISFEANQSFASSNGGASSEQVTLQARPFVPANSEIPIRVELYRSSISYPYRFGADISYDVNFNGFLRWGGNAWHTHPDNRPTHSHTFTMGRSSQPSADIAYQWHHRYIPGEVKWWDWSWAVEKYGLQSMQWATGKSLRPFYSYVSGDFYAESQYAGTIEVGQAKSLASQHATRSKRAATPMGSHDSVNGVELISNFDSDELAALGFENAELTIKPAQ</sequence>
<dbReference type="Gene3D" id="3.30.412.10">
    <property type="entry name" value="Proaerolysin, chain A, domain 2"/>
    <property type="match status" value="1"/>
</dbReference>
<evidence type="ECO:0000259" key="13">
    <source>
        <dbReference type="SMART" id="SM00999"/>
    </source>
</evidence>
<dbReference type="Pfam" id="PF03440">
    <property type="entry name" value="APT"/>
    <property type="match status" value="1"/>
</dbReference>
<dbReference type="SMART" id="SM00999">
    <property type="entry name" value="Aerolysin"/>
    <property type="match status" value="1"/>
</dbReference>
<keyword evidence="4" id="KW-1032">Host cell membrane</keyword>
<dbReference type="PRINTS" id="PR00754">
    <property type="entry name" value="AEROLYSIN"/>
</dbReference>
<keyword evidence="8" id="KW-1043">Host membrane</keyword>
<feature type="domain" description="Aerolysin-like C-terminal" evidence="13">
    <location>
        <begin position="121"/>
        <end position="483"/>
    </location>
</feature>
<evidence type="ECO:0000256" key="9">
    <source>
        <dbReference type="ARBA" id="ARBA00023026"/>
    </source>
</evidence>
<evidence type="ECO:0000256" key="11">
    <source>
        <dbReference type="ARBA" id="ARBA00023157"/>
    </source>
</evidence>
<dbReference type="Gene3D" id="3.10.40.10">
    <property type="entry name" value="Aerolysin/Pertussis toxin (APT), N-terminal domain"/>
    <property type="match status" value="1"/>
</dbReference>
<evidence type="ECO:0000256" key="4">
    <source>
        <dbReference type="ARBA" id="ARBA00022511"/>
    </source>
</evidence>
<dbReference type="RefSeq" id="WP_077772646.1">
    <property type="nucleotide sequence ID" value="NZ_MUFC01000010.1"/>
</dbReference>